<protein>
    <submittedName>
        <fullName evidence="3">Glycosyl transferase family 28</fullName>
    </submittedName>
</protein>
<evidence type="ECO:0000259" key="2">
    <source>
        <dbReference type="Pfam" id="PF06722"/>
    </source>
</evidence>
<evidence type="ECO:0000313" key="3">
    <source>
        <dbReference type="EMBL" id="ACZ42952.1"/>
    </source>
</evidence>
<dbReference type="OrthoDB" id="9805366at2"/>
<dbReference type="GO" id="GO:0005975">
    <property type="term" value="P:carbohydrate metabolic process"/>
    <property type="evidence" value="ECO:0007669"/>
    <property type="project" value="InterPro"/>
</dbReference>
<dbReference type="PANTHER" id="PTHR48050">
    <property type="entry name" value="STEROL 3-BETA-GLUCOSYLTRANSFERASE"/>
    <property type="match status" value="1"/>
</dbReference>
<dbReference type="EMBL" id="CP001826">
    <property type="protein sequence ID" value="ACZ42952.1"/>
    <property type="molecule type" value="Genomic_DNA"/>
</dbReference>
<dbReference type="InterPro" id="IPR004276">
    <property type="entry name" value="GlycoTrans_28_N"/>
</dbReference>
<dbReference type="PANTHER" id="PTHR48050:SF13">
    <property type="entry name" value="STEROL 3-BETA-GLUCOSYLTRANSFERASE UGT80A2"/>
    <property type="match status" value="1"/>
</dbReference>
<organism evidence="3 4">
    <name type="scientific">Thermobaculum terrenum (strain ATCC BAA-798 / CCMEE 7001 / YNP1)</name>
    <dbReference type="NCBI Taxonomy" id="525904"/>
    <lineage>
        <taxon>Bacteria</taxon>
        <taxon>Bacillati</taxon>
        <taxon>Chloroflexota</taxon>
        <taxon>Chloroflexia</taxon>
        <taxon>Candidatus Thermobaculales</taxon>
        <taxon>Candidatus Thermobaculaceae</taxon>
        <taxon>Thermobaculum</taxon>
    </lineage>
</organism>
<dbReference type="CAZy" id="GT1">
    <property type="family name" value="Glycosyltransferase Family 1"/>
</dbReference>
<dbReference type="GO" id="GO:0033072">
    <property type="term" value="P:vancomycin biosynthetic process"/>
    <property type="evidence" value="ECO:0007669"/>
    <property type="project" value="UniProtKB-ARBA"/>
</dbReference>
<keyword evidence="3" id="KW-0808">Transferase</keyword>
<name>D1CGT1_THET1</name>
<dbReference type="HOGENOM" id="CLU_000537_8_0_0"/>
<dbReference type="GO" id="GO:0008194">
    <property type="term" value="F:UDP-glycosyltransferase activity"/>
    <property type="evidence" value="ECO:0007669"/>
    <property type="project" value="InterPro"/>
</dbReference>
<proteinExistence type="predicted"/>
<dbReference type="RefSeq" id="WP_012875983.1">
    <property type="nucleotide sequence ID" value="NC_013526.1"/>
</dbReference>
<feature type="domain" description="Glycosyltransferase family 28 N-terminal" evidence="1">
    <location>
        <begin position="4"/>
        <end position="138"/>
    </location>
</feature>
<evidence type="ECO:0000313" key="4">
    <source>
        <dbReference type="Proteomes" id="UP000000323"/>
    </source>
</evidence>
<dbReference type="InterPro" id="IPR010610">
    <property type="entry name" value="EryCIII-like_C"/>
</dbReference>
<dbReference type="Pfam" id="PF06722">
    <property type="entry name" value="EryCIII-like_C"/>
    <property type="match status" value="1"/>
</dbReference>
<dbReference type="Proteomes" id="UP000000323">
    <property type="component" value="Chromosome 2"/>
</dbReference>
<dbReference type="eggNOG" id="COG1819">
    <property type="taxonomic scope" value="Bacteria"/>
</dbReference>
<dbReference type="GO" id="GO:0016758">
    <property type="term" value="F:hexosyltransferase activity"/>
    <property type="evidence" value="ECO:0007669"/>
    <property type="project" value="InterPro"/>
</dbReference>
<dbReference type="KEGG" id="ttr:Tter_2048"/>
<dbReference type="AlphaFoldDB" id="D1CGT1"/>
<dbReference type="SUPFAM" id="SSF53756">
    <property type="entry name" value="UDP-Glycosyltransferase/glycogen phosphorylase"/>
    <property type="match status" value="1"/>
</dbReference>
<gene>
    <name evidence="3" type="ordered locus">Tter_2048</name>
</gene>
<dbReference type="InterPro" id="IPR050426">
    <property type="entry name" value="Glycosyltransferase_28"/>
</dbReference>
<feature type="domain" description="Erythromycin biosynthesis protein CIII-like C-terminal" evidence="2">
    <location>
        <begin position="305"/>
        <end position="386"/>
    </location>
</feature>
<dbReference type="CDD" id="cd03784">
    <property type="entry name" value="GT1_Gtf-like"/>
    <property type="match status" value="1"/>
</dbReference>
<sequence>MAKVLITTSGSFGDLSQQLAVGKELARRGHQVALALPPSLAGRGEEEGFLVHTLPGDPAAEGSALRGITFPFGRAAPFASTRSVVAAESPWLAERARSLARLCLEYDLLVSSATQLAAASAAEMVRIPWATVFIAPAILPSELSPYTLPNACPPLLRRALSRVGWALGRWWMRRYVDPLVNEHRGALGLPTRSDWMLTGNLSPYLSILTALPSFTPMSPRWPPQVHQTGYCPYRGYRAWRPSPELRRFLEARGRLVLVTAGSMAHGEDKHSHRLYSICLGAVEILGAKALLVGPREGHVGKRSMAVPFVPFQEVMPRCAAVIHHGGVGTVQEAMLAGVPQLILPWGADHFFNAARAQEAGVAEVLLLRAYSQAALLRALGRVMDGPIAGRAGEVAGRARTEVGTSTTADLLEAFMRSQGRMHRQR</sequence>
<accession>D1CGT1</accession>
<reference evidence="4" key="1">
    <citation type="journal article" date="2010" name="Stand. Genomic Sci.">
        <title>Complete genome sequence of 'Thermobaculum terrenum' type strain (YNP1).</title>
        <authorList>
            <person name="Kiss H."/>
            <person name="Cleland D."/>
            <person name="Lapidus A."/>
            <person name="Lucas S."/>
            <person name="Glavina Del Rio T."/>
            <person name="Nolan M."/>
            <person name="Tice H."/>
            <person name="Han C."/>
            <person name="Goodwin L."/>
            <person name="Pitluck S."/>
            <person name="Liolios K."/>
            <person name="Ivanova N."/>
            <person name="Mavromatis K."/>
            <person name="Ovchinnikova G."/>
            <person name="Pati A."/>
            <person name="Chen A."/>
            <person name="Palaniappan K."/>
            <person name="Land M."/>
            <person name="Hauser L."/>
            <person name="Chang Y."/>
            <person name="Jeffries C."/>
            <person name="Lu M."/>
            <person name="Brettin T."/>
            <person name="Detter J."/>
            <person name="Goker M."/>
            <person name="Tindall B."/>
            <person name="Beck B."/>
            <person name="McDermott T."/>
            <person name="Woyke T."/>
            <person name="Bristow J."/>
            <person name="Eisen J."/>
            <person name="Markowitz V."/>
            <person name="Hugenholtz P."/>
            <person name="Kyrpides N."/>
            <person name="Klenk H."/>
            <person name="Cheng J."/>
        </authorList>
    </citation>
    <scope>NUCLEOTIDE SEQUENCE [LARGE SCALE GENOMIC DNA]</scope>
    <source>
        <strain evidence="4">ATCC BAA-798 / YNP1</strain>
    </source>
</reference>
<dbReference type="InterPro" id="IPR002213">
    <property type="entry name" value="UDP_glucos_trans"/>
</dbReference>
<evidence type="ECO:0000259" key="1">
    <source>
        <dbReference type="Pfam" id="PF03033"/>
    </source>
</evidence>
<dbReference type="Pfam" id="PF03033">
    <property type="entry name" value="Glyco_transf_28"/>
    <property type="match status" value="1"/>
</dbReference>
<keyword evidence="4" id="KW-1185">Reference proteome</keyword>
<dbReference type="Gene3D" id="3.40.50.2000">
    <property type="entry name" value="Glycogen Phosphorylase B"/>
    <property type="match status" value="2"/>
</dbReference>